<reference evidence="7" key="2">
    <citation type="submission" date="2013-12" db="EMBL/GenBank/DDBJ databases">
        <title>Evolution of pathogenesis and genome organization in the Tremellales.</title>
        <authorList>
            <person name="Cuomo C."/>
            <person name="Litvintseva A."/>
            <person name="Heitman J."/>
            <person name="Chen Y."/>
            <person name="Sun S."/>
            <person name="Springer D."/>
            <person name="Dromer F."/>
            <person name="Young S."/>
            <person name="Zeng Q."/>
            <person name="Chapman S."/>
            <person name="Gujja S."/>
            <person name="Saif S."/>
            <person name="Birren B."/>
        </authorList>
    </citation>
    <scope>NUCLEOTIDE SEQUENCE [LARGE SCALE GENOMIC DNA]</scope>
    <source>
        <strain evidence="7">CBS 10435</strain>
    </source>
</reference>
<dbReference type="Proteomes" id="UP000092583">
    <property type="component" value="Unassembled WGS sequence"/>
</dbReference>
<gene>
    <name evidence="6" type="ORF">L486_02920</name>
</gene>
<protein>
    <recommendedName>
        <fullName evidence="5">CENP-V/GFA domain-containing protein</fullName>
    </recommendedName>
</protein>
<dbReference type="PROSITE" id="PS51891">
    <property type="entry name" value="CENP_V_GFA"/>
    <property type="match status" value="1"/>
</dbReference>
<evidence type="ECO:0000256" key="2">
    <source>
        <dbReference type="ARBA" id="ARBA00022723"/>
    </source>
</evidence>
<evidence type="ECO:0000256" key="3">
    <source>
        <dbReference type="ARBA" id="ARBA00022833"/>
    </source>
</evidence>
<keyword evidence="4" id="KW-0456">Lyase</keyword>
<proteinExistence type="inferred from homology"/>
<evidence type="ECO:0000313" key="6">
    <source>
        <dbReference type="EMBL" id="OCF60240.1"/>
    </source>
</evidence>
<dbReference type="OrthoDB" id="9985472at2759"/>
<sequence>MSDVTSSNPNTITGSCNCGSIKITIPRSYQMVLCHCTSCRKSGGSMASSNFSIPTKDLIVEGSEPKQYKNKGTSGGEVTRNFCGECGPPLWTAVADPSSVFVKGGLFDPHTVPQPNAHLFGEEMEDWEIVQEGAERLETQ</sequence>
<keyword evidence="2" id="KW-0479">Metal-binding</keyword>
<name>A0A1B9IXI2_9TREE</name>
<dbReference type="Pfam" id="PF04828">
    <property type="entry name" value="GFA"/>
    <property type="match status" value="1"/>
</dbReference>
<comment type="similarity">
    <text evidence="1">Belongs to the Gfa family.</text>
</comment>
<dbReference type="GO" id="GO:0016846">
    <property type="term" value="F:carbon-sulfur lyase activity"/>
    <property type="evidence" value="ECO:0007669"/>
    <property type="project" value="InterPro"/>
</dbReference>
<dbReference type="InterPro" id="IPR006913">
    <property type="entry name" value="CENP-V/GFA"/>
</dbReference>
<dbReference type="SUPFAM" id="SSF51316">
    <property type="entry name" value="Mss4-like"/>
    <property type="match status" value="1"/>
</dbReference>
<dbReference type="PANTHER" id="PTHR33337">
    <property type="entry name" value="GFA DOMAIN-CONTAINING PROTEIN"/>
    <property type="match status" value="1"/>
</dbReference>
<evidence type="ECO:0000313" key="7">
    <source>
        <dbReference type="Proteomes" id="UP000092583"/>
    </source>
</evidence>
<keyword evidence="7" id="KW-1185">Reference proteome</keyword>
<organism evidence="6 7">
    <name type="scientific">Kwoniella mangroviensis CBS 10435</name>
    <dbReference type="NCBI Taxonomy" id="1331196"/>
    <lineage>
        <taxon>Eukaryota</taxon>
        <taxon>Fungi</taxon>
        <taxon>Dikarya</taxon>
        <taxon>Basidiomycota</taxon>
        <taxon>Agaricomycotina</taxon>
        <taxon>Tremellomycetes</taxon>
        <taxon>Tremellales</taxon>
        <taxon>Cryptococcaceae</taxon>
        <taxon>Kwoniella</taxon>
    </lineage>
</organism>
<evidence type="ECO:0000259" key="5">
    <source>
        <dbReference type="PROSITE" id="PS51891"/>
    </source>
</evidence>
<keyword evidence="3" id="KW-0862">Zinc</keyword>
<dbReference type="STRING" id="1331196.A0A1B9IXI2"/>
<evidence type="ECO:0000256" key="1">
    <source>
        <dbReference type="ARBA" id="ARBA00005495"/>
    </source>
</evidence>
<accession>A0A1B9IXI2</accession>
<dbReference type="Gene3D" id="3.90.1590.10">
    <property type="entry name" value="glutathione-dependent formaldehyde- activating enzyme (gfa)"/>
    <property type="match status" value="1"/>
</dbReference>
<dbReference type="EMBL" id="KI669460">
    <property type="protein sequence ID" value="OCF60240.1"/>
    <property type="molecule type" value="Genomic_DNA"/>
</dbReference>
<dbReference type="InterPro" id="IPR011057">
    <property type="entry name" value="Mss4-like_sf"/>
</dbReference>
<dbReference type="AlphaFoldDB" id="A0A1B9IXI2"/>
<reference evidence="6 7" key="1">
    <citation type="submission" date="2013-07" db="EMBL/GenBank/DDBJ databases">
        <title>The Genome Sequence of Kwoniella mangroviensis CBS10435.</title>
        <authorList>
            <consortium name="The Broad Institute Genome Sequencing Platform"/>
            <person name="Cuomo C."/>
            <person name="Litvintseva A."/>
            <person name="Chen Y."/>
            <person name="Heitman J."/>
            <person name="Sun S."/>
            <person name="Springer D."/>
            <person name="Dromer F."/>
            <person name="Young S.K."/>
            <person name="Zeng Q."/>
            <person name="Gargeya S."/>
            <person name="Fitzgerald M."/>
            <person name="Abouelleil A."/>
            <person name="Alvarado L."/>
            <person name="Berlin A.M."/>
            <person name="Chapman S.B."/>
            <person name="Dewar J."/>
            <person name="Goldberg J."/>
            <person name="Griggs A."/>
            <person name="Gujja S."/>
            <person name="Hansen M."/>
            <person name="Howarth C."/>
            <person name="Imamovic A."/>
            <person name="Larimer J."/>
            <person name="McCowan C."/>
            <person name="Murphy C."/>
            <person name="Pearson M."/>
            <person name="Priest M."/>
            <person name="Roberts A."/>
            <person name="Saif S."/>
            <person name="Shea T."/>
            <person name="Sykes S."/>
            <person name="Wortman J."/>
            <person name="Nusbaum C."/>
            <person name="Birren B."/>
        </authorList>
    </citation>
    <scope>NUCLEOTIDE SEQUENCE [LARGE SCALE GENOMIC DNA]</scope>
    <source>
        <strain evidence="6 7">CBS 10435</strain>
    </source>
</reference>
<evidence type="ECO:0000256" key="4">
    <source>
        <dbReference type="ARBA" id="ARBA00023239"/>
    </source>
</evidence>
<feature type="domain" description="CENP-V/GFA" evidence="5">
    <location>
        <begin position="12"/>
        <end position="128"/>
    </location>
</feature>
<dbReference type="PANTHER" id="PTHR33337:SF40">
    <property type="entry name" value="CENP-V_GFA DOMAIN-CONTAINING PROTEIN-RELATED"/>
    <property type="match status" value="1"/>
</dbReference>
<dbReference type="GO" id="GO:0046872">
    <property type="term" value="F:metal ion binding"/>
    <property type="evidence" value="ECO:0007669"/>
    <property type="project" value="UniProtKB-KW"/>
</dbReference>